<accession>A0A182KJ15</accession>
<dbReference type="AlphaFoldDB" id="A0A182KJ15"/>
<organism evidence="2 3">
    <name type="scientific">Anopheles christyi</name>
    <dbReference type="NCBI Taxonomy" id="43041"/>
    <lineage>
        <taxon>Eukaryota</taxon>
        <taxon>Metazoa</taxon>
        <taxon>Ecdysozoa</taxon>
        <taxon>Arthropoda</taxon>
        <taxon>Hexapoda</taxon>
        <taxon>Insecta</taxon>
        <taxon>Pterygota</taxon>
        <taxon>Neoptera</taxon>
        <taxon>Endopterygota</taxon>
        <taxon>Diptera</taxon>
        <taxon>Nematocera</taxon>
        <taxon>Culicoidea</taxon>
        <taxon>Culicidae</taxon>
        <taxon>Anophelinae</taxon>
        <taxon>Anopheles</taxon>
    </lineage>
</organism>
<feature type="transmembrane region" description="Helical" evidence="1">
    <location>
        <begin position="18"/>
        <end position="36"/>
    </location>
</feature>
<keyword evidence="1" id="KW-0472">Membrane</keyword>
<reference evidence="3" key="1">
    <citation type="submission" date="2013-03" db="EMBL/GenBank/DDBJ databases">
        <title>The Genome Sequence of Anopheles christyi ACHKN1017.</title>
        <authorList>
            <consortium name="The Broad Institute Genomics Platform"/>
            <person name="Neafsey D.E."/>
            <person name="Besansky N."/>
            <person name="Walker B."/>
            <person name="Young S.K."/>
            <person name="Zeng Q."/>
            <person name="Gargeya S."/>
            <person name="Fitzgerald M."/>
            <person name="Haas B."/>
            <person name="Abouelleil A."/>
            <person name="Allen A.W."/>
            <person name="Alvarado L."/>
            <person name="Arachchi H.M."/>
            <person name="Berlin A.M."/>
            <person name="Chapman S.B."/>
            <person name="Gainer-Dewar J."/>
            <person name="Goldberg J."/>
            <person name="Griggs A."/>
            <person name="Gujja S."/>
            <person name="Hansen M."/>
            <person name="Howarth C."/>
            <person name="Imamovic A."/>
            <person name="Ireland A."/>
            <person name="Larimer J."/>
            <person name="McCowan C."/>
            <person name="Murphy C."/>
            <person name="Pearson M."/>
            <person name="Poon T.W."/>
            <person name="Priest M."/>
            <person name="Roberts A."/>
            <person name="Saif S."/>
            <person name="Shea T."/>
            <person name="Sisk P."/>
            <person name="Sykes S."/>
            <person name="Wortman J."/>
            <person name="Nusbaum C."/>
            <person name="Birren B."/>
        </authorList>
    </citation>
    <scope>NUCLEOTIDE SEQUENCE [LARGE SCALE GENOMIC DNA]</scope>
    <source>
        <strain evidence="3">ACHKN1017</strain>
    </source>
</reference>
<reference evidence="2" key="2">
    <citation type="submission" date="2020-05" db="UniProtKB">
        <authorList>
            <consortium name="EnsemblMetazoa"/>
        </authorList>
    </citation>
    <scope>IDENTIFICATION</scope>
    <source>
        <strain evidence="2">ACHKN1017</strain>
    </source>
</reference>
<evidence type="ECO:0000313" key="3">
    <source>
        <dbReference type="Proteomes" id="UP000075881"/>
    </source>
</evidence>
<keyword evidence="1" id="KW-0812">Transmembrane</keyword>
<proteinExistence type="predicted"/>
<dbReference type="EnsemblMetazoa" id="ACHR014418-RB">
    <property type="protein sequence ID" value="ACHR014418-PB"/>
    <property type="gene ID" value="ACHR014418"/>
</dbReference>
<keyword evidence="1" id="KW-1133">Transmembrane helix</keyword>
<evidence type="ECO:0000313" key="2">
    <source>
        <dbReference type="EnsemblMetazoa" id="ACHR014418-PB"/>
    </source>
</evidence>
<dbReference type="Proteomes" id="UP000075881">
    <property type="component" value="Unassembled WGS sequence"/>
</dbReference>
<dbReference type="VEuPathDB" id="VectorBase:ACHR014418"/>
<evidence type="ECO:0000256" key="1">
    <source>
        <dbReference type="SAM" id="Phobius"/>
    </source>
</evidence>
<protein>
    <submittedName>
        <fullName evidence="2">Uncharacterized protein</fullName>
    </submittedName>
</protein>
<keyword evidence="3" id="KW-1185">Reference proteome</keyword>
<sequence length="132" mass="14851">MNSSGYSFDTFFCNHRPVFLFFFLPFLTGCSCRYDWLSVFRTIRFVGCSSMWLTPAKADPASKPLSRWLLLLLLRLFLFCCHRSLGGSFLSPLPQCRSIGFGQYLPNNGLPTTDLAIHGFALCEPVAGGEKH</sequence>
<name>A0A182KJ15_9DIPT</name>